<sequence length="89" mass="9688">MCGLGSPSKSSEKFDKGPFLKTFDKRVNDPVKENVLVNVVPEVDSAKEEDVEEGIQASLVKPSHVSDKLGDDAQVVSSDDDSFWGFKSN</sequence>
<dbReference type="EMBL" id="OZ021741">
    <property type="protein sequence ID" value="CAK9326042.1"/>
    <property type="molecule type" value="Genomic_DNA"/>
</dbReference>
<organism evidence="2 3">
    <name type="scientific">Citrullus colocynthis</name>
    <name type="common">colocynth</name>
    <dbReference type="NCBI Taxonomy" id="252529"/>
    <lineage>
        <taxon>Eukaryota</taxon>
        <taxon>Viridiplantae</taxon>
        <taxon>Streptophyta</taxon>
        <taxon>Embryophyta</taxon>
        <taxon>Tracheophyta</taxon>
        <taxon>Spermatophyta</taxon>
        <taxon>Magnoliopsida</taxon>
        <taxon>eudicotyledons</taxon>
        <taxon>Gunneridae</taxon>
        <taxon>Pentapetalae</taxon>
        <taxon>rosids</taxon>
        <taxon>fabids</taxon>
        <taxon>Cucurbitales</taxon>
        <taxon>Cucurbitaceae</taxon>
        <taxon>Benincaseae</taxon>
        <taxon>Citrullus</taxon>
    </lineage>
</organism>
<dbReference type="Proteomes" id="UP001642487">
    <property type="component" value="Chromosome 7"/>
</dbReference>
<evidence type="ECO:0000313" key="3">
    <source>
        <dbReference type="Proteomes" id="UP001642487"/>
    </source>
</evidence>
<evidence type="ECO:0000256" key="1">
    <source>
        <dbReference type="SAM" id="MobiDB-lite"/>
    </source>
</evidence>
<reference evidence="2 3" key="1">
    <citation type="submission" date="2024-03" db="EMBL/GenBank/DDBJ databases">
        <authorList>
            <person name="Gkanogiannis A."/>
            <person name="Becerra Lopez-Lavalle L."/>
        </authorList>
    </citation>
    <scope>NUCLEOTIDE SEQUENCE [LARGE SCALE GENOMIC DNA]</scope>
</reference>
<proteinExistence type="predicted"/>
<feature type="region of interest" description="Disordered" evidence="1">
    <location>
        <begin position="70"/>
        <end position="89"/>
    </location>
</feature>
<keyword evidence="3" id="KW-1185">Reference proteome</keyword>
<gene>
    <name evidence="2" type="ORF">CITCOLO1_LOCUS18368</name>
</gene>
<name>A0ABP0YZT1_9ROSI</name>
<evidence type="ECO:0000313" key="2">
    <source>
        <dbReference type="EMBL" id="CAK9326042.1"/>
    </source>
</evidence>
<accession>A0ABP0YZT1</accession>
<protein>
    <submittedName>
        <fullName evidence="2">Uncharacterized protein</fullName>
    </submittedName>
</protein>